<proteinExistence type="predicted"/>
<accession>A0A1F6CUR9</accession>
<feature type="transmembrane region" description="Helical" evidence="1">
    <location>
        <begin position="9"/>
        <end position="27"/>
    </location>
</feature>
<name>A0A1F6CUR9_9BACT</name>
<keyword evidence="1" id="KW-1133">Transmembrane helix</keyword>
<feature type="transmembrane region" description="Helical" evidence="1">
    <location>
        <begin position="81"/>
        <end position="99"/>
    </location>
</feature>
<sequence>MKAWLGNNWLKVLAIAMALGALAPVPYFAYFQLMNWVVVGAALMTAAQAYKQNKLWLVWLFVLVAVVFNPVAPLYLAADMWRVADMVVAALFVISFFLVKPKN</sequence>
<reference evidence="2 3" key="1">
    <citation type="journal article" date="2016" name="Nat. Commun.">
        <title>Thousands of microbial genomes shed light on interconnected biogeochemical processes in an aquifer system.</title>
        <authorList>
            <person name="Anantharaman K."/>
            <person name="Brown C.T."/>
            <person name="Hug L.A."/>
            <person name="Sharon I."/>
            <person name="Castelle C.J."/>
            <person name="Probst A.J."/>
            <person name="Thomas B.C."/>
            <person name="Singh A."/>
            <person name="Wilkins M.J."/>
            <person name="Karaoz U."/>
            <person name="Brodie E.L."/>
            <person name="Williams K.H."/>
            <person name="Hubbard S.S."/>
            <person name="Banfield J.F."/>
        </authorList>
    </citation>
    <scope>NUCLEOTIDE SEQUENCE [LARGE SCALE GENOMIC DNA]</scope>
</reference>
<evidence type="ECO:0000313" key="2">
    <source>
        <dbReference type="EMBL" id="OGG52885.1"/>
    </source>
</evidence>
<keyword evidence="1" id="KW-0472">Membrane</keyword>
<evidence type="ECO:0000313" key="3">
    <source>
        <dbReference type="Proteomes" id="UP000176863"/>
    </source>
</evidence>
<dbReference type="Pfam" id="PF20619">
    <property type="entry name" value="DUF6804"/>
    <property type="match status" value="1"/>
</dbReference>
<gene>
    <name evidence="2" type="ORF">A2851_04325</name>
</gene>
<dbReference type="Proteomes" id="UP000176863">
    <property type="component" value="Unassembled WGS sequence"/>
</dbReference>
<dbReference type="AlphaFoldDB" id="A0A1F6CUR9"/>
<protein>
    <recommendedName>
        <fullName evidence="4">DUF2127 domain-containing protein</fullName>
    </recommendedName>
</protein>
<comment type="caution">
    <text evidence="2">The sequence shown here is derived from an EMBL/GenBank/DDBJ whole genome shotgun (WGS) entry which is preliminary data.</text>
</comment>
<keyword evidence="1" id="KW-0812">Transmembrane</keyword>
<dbReference type="InterPro" id="IPR046548">
    <property type="entry name" value="DUF6804"/>
</dbReference>
<dbReference type="EMBL" id="MFKT01000021">
    <property type="protein sequence ID" value="OGG52885.1"/>
    <property type="molecule type" value="Genomic_DNA"/>
</dbReference>
<organism evidence="2 3">
    <name type="scientific">Candidatus Kaiserbacteria bacterium RIFCSPHIGHO2_01_FULL_53_29</name>
    <dbReference type="NCBI Taxonomy" id="1798480"/>
    <lineage>
        <taxon>Bacteria</taxon>
        <taxon>Candidatus Kaiseribacteriota</taxon>
    </lineage>
</organism>
<evidence type="ECO:0008006" key="4">
    <source>
        <dbReference type="Google" id="ProtNLM"/>
    </source>
</evidence>
<feature type="transmembrane region" description="Helical" evidence="1">
    <location>
        <begin position="57"/>
        <end position="75"/>
    </location>
</feature>
<evidence type="ECO:0000256" key="1">
    <source>
        <dbReference type="SAM" id="Phobius"/>
    </source>
</evidence>